<reference evidence="13 14" key="1">
    <citation type="journal article" date="2015" name="Genome Announc.">
        <title>Draft Genome Sequence of Filamentous Marine Cyanobacterium Lyngbya confervoides Strain BDU141951.</title>
        <authorList>
            <person name="Chandrababunaidu M.M."/>
            <person name="Sen D."/>
            <person name="Tripathy S."/>
        </authorList>
    </citation>
    <scope>NUCLEOTIDE SEQUENCE [LARGE SCALE GENOMIC DNA]</scope>
    <source>
        <strain evidence="13 14">BDU141951</strain>
    </source>
</reference>
<dbReference type="PANTHER" id="PTHR10344">
    <property type="entry name" value="THYMIDYLATE KINASE"/>
    <property type="match status" value="1"/>
</dbReference>
<dbReference type="Gene3D" id="3.40.50.300">
    <property type="entry name" value="P-loop containing nucleotide triphosphate hydrolases"/>
    <property type="match status" value="1"/>
</dbReference>
<dbReference type="PROSITE" id="PS01331">
    <property type="entry name" value="THYMIDYLATE_KINASE"/>
    <property type="match status" value="1"/>
</dbReference>
<dbReference type="FunFam" id="3.40.50.300:FF:000225">
    <property type="entry name" value="Thymidylate kinase"/>
    <property type="match status" value="1"/>
</dbReference>
<proteinExistence type="inferred from homology"/>
<feature type="binding site" evidence="11">
    <location>
        <begin position="10"/>
        <end position="17"/>
    </location>
    <ligand>
        <name>ATP</name>
        <dbReference type="ChEBI" id="CHEBI:30616"/>
    </ligand>
</feature>
<keyword evidence="5 11" id="KW-0545">Nucleotide biosynthesis</keyword>
<evidence type="ECO:0000256" key="5">
    <source>
        <dbReference type="ARBA" id="ARBA00022727"/>
    </source>
</evidence>
<evidence type="ECO:0000313" key="14">
    <source>
        <dbReference type="Proteomes" id="UP000031561"/>
    </source>
</evidence>
<evidence type="ECO:0000256" key="2">
    <source>
        <dbReference type="ARBA" id="ARBA00012980"/>
    </source>
</evidence>
<dbReference type="SUPFAM" id="SSF52540">
    <property type="entry name" value="P-loop containing nucleoside triphosphate hydrolases"/>
    <property type="match status" value="1"/>
</dbReference>
<dbReference type="NCBIfam" id="TIGR00041">
    <property type="entry name" value="DTMP_kinase"/>
    <property type="match status" value="1"/>
</dbReference>
<dbReference type="InterPro" id="IPR018095">
    <property type="entry name" value="Thymidylate_kin_CS"/>
</dbReference>
<dbReference type="CDD" id="cd01672">
    <property type="entry name" value="TMPK"/>
    <property type="match status" value="1"/>
</dbReference>
<evidence type="ECO:0000256" key="9">
    <source>
        <dbReference type="ARBA" id="ARBA00048743"/>
    </source>
</evidence>
<keyword evidence="4 11" id="KW-0808">Transferase</keyword>
<dbReference type="Pfam" id="PF02223">
    <property type="entry name" value="Thymidylate_kin"/>
    <property type="match status" value="1"/>
</dbReference>
<comment type="function">
    <text evidence="10 11">Phosphorylation of dTMP to form dTDP in both de novo and salvage pathways of dTTP synthesis.</text>
</comment>
<organism evidence="13 14">
    <name type="scientific">Lyngbya confervoides BDU141951</name>
    <dbReference type="NCBI Taxonomy" id="1574623"/>
    <lineage>
        <taxon>Bacteria</taxon>
        <taxon>Bacillati</taxon>
        <taxon>Cyanobacteriota</taxon>
        <taxon>Cyanophyceae</taxon>
        <taxon>Oscillatoriophycideae</taxon>
        <taxon>Oscillatoriales</taxon>
        <taxon>Microcoleaceae</taxon>
        <taxon>Lyngbya</taxon>
    </lineage>
</organism>
<dbReference type="Proteomes" id="UP000031561">
    <property type="component" value="Unassembled WGS sequence"/>
</dbReference>
<accession>A0ABD4T844</accession>
<evidence type="ECO:0000256" key="3">
    <source>
        <dbReference type="ARBA" id="ARBA00017144"/>
    </source>
</evidence>
<keyword evidence="8 11" id="KW-0067">ATP-binding</keyword>
<evidence type="ECO:0000313" key="13">
    <source>
        <dbReference type="EMBL" id="MCM1984731.1"/>
    </source>
</evidence>
<name>A0ABD4T844_9CYAN</name>
<dbReference type="EC" id="2.7.4.9" evidence="2 11"/>
<comment type="similarity">
    <text evidence="1 11">Belongs to the thymidylate kinase family.</text>
</comment>
<protein>
    <recommendedName>
        <fullName evidence="3 11">Thymidylate kinase</fullName>
        <ecNumber evidence="2 11">2.7.4.9</ecNumber>
    </recommendedName>
    <alternativeName>
        <fullName evidence="11">dTMP kinase</fullName>
    </alternativeName>
</protein>
<dbReference type="RefSeq" id="WP_166276912.1">
    <property type="nucleotide sequence ID" value="NZ_JTHE03000103.1"/>
</dbReference>
<dbReference type="InterPro" id="IPR027417">
    <property type="entry name" value="P-loop_NTPase"/>
</dbReference>
<dbReference type="InterPro" id="IPR018094">
    <property type="entry name" value="Thymidylate_kinase"/>
</dbReference>
<keyword evidence="14" id="KW-1185">Reference proteome</keyword>
<evidence type="ECO:0000256" key="4">
    <source>
        <dbReference type="ARBA" id="ARBA00022679"/>
    </source>
</evidence>
<dbReference type="AlphaFoldDB" id="A0ABD4T844"/>
<evidence type="ECO:0000256" key="8">
    <source>
        <dbReference type="ARBA" id="ARBA00022840"/>
    </source>
</evidence>
<dbReference type="GO" id="GO:0006235">
    <property type="term" value="P:dTTP biosynthetic process"/>
    <property type="evidence" value="ECO:0007669"/>
    <property type="project" value="UniProtKB-UniRule"/>
</dbReference>
<dbReference type="GO" id="GO:0005524">
    <property type="term" value="F:ATP binding"/>
    <property type="evidence" value="ECO:0007669"/>
    <property type="project" value="UniProtKB-UniRule"/>
</dbReference>
<evidence type="ECO:0000259" key="12">
    <source>
        <dbReference type="Pfam" id="PF02223"/>
    </source>
</evidence>
<feature type="domain" description="Thymidylate kinase-like" evidence="12">
    <location>
        <begin position="8"/>
        <end position="214"/>
    </location>
</feature>
<evidence type="ECO:0000256" key="1">
    <source>
        <dbReference type="ARBA" id="ARBA00009776"/>
    </source>
</evidence>
<evidence type="ECO:0000256" key="6">
    <source>
        <dbReference type="ARBA" id="ARBA00022741"/>
    </source>
</evidence>
<gene>
    <name evidence="11 13" type="primary">tmk</name>
    <name evidence="13" type="ORF">QQ91_0018070</name>
</gene>
<comment type="catalytic activity">
    <reaction evidence="9 11">
        <text>dTMP + ATP = dTDP + ADP</text>
        <dbReference type="Rhea" id="RHEA:13517"/>
        <dbReference type="ChEBI" id="CHEBI:30616"/>
        <dbReference type="ChEBI" id="CHEBI:58369"/>
        <dbReference type="ChEBI" id="CHEBI:63528"/>
        <dbReference type="ChEBI" id="CHEBI:456216"/>
        <dbReference type="EC" id="2.7.4.9"/>
    </reaction>
</comment>
<sequence>MLGKFIVFEGVEGSGKTTQIQQALAWITEAGWAQQIMAAYGLQPPVAVVTREPGGTKLGQQLRQLLLDPSLSVAEAITPEAELLLYAADRAQHVVQWIQPQLAAGKIVLCDRFTASTLAYQGYGRQISLDLIDQVNRLATFGLSPDLTLWFNLDIQVGLQRAQQRNAQAGPDRMEANEEEFHQRVAHGFAAIAEADPATHMIDGNANLETVTDQVRSILQRHFEQWYPRPLPS</sequence>
<dbReference type="PANTHER" id="PTHR10344:SF4">
    <property type="entry name" value="UMP-CMP KINASE 2, MITOCHONDRIAL"/>
    <property type="match status" value="1"/>
</dbReference>
<evidence type="ECO:0000256" key="11">
    <source>
        <dbReference type="HAMAP-Rule" id="MF_00165"/>
    </source>
</evidence>
<keyword evidence="7 11" id="KW-0418">Kinase</keyword>
<dbReference type="EMBL" id="JTHE03000103">
    <property type="protein sequence ID" value="MCM1984731.1"/>
    <property type="molecule type" value="Genomic_DNA"/>
</dbReference>
<comment type="caution">
    <text evidence="13">The sequence shown here is derived from an EMBL/GenBank/DDBJ whole genome shotgun (WGS) entry which is preliminary data.</text>
</comment>
<keyword evidence="6 11" id="KW-0547">Nucleotide-binding</keyword>
<dbReference type="InterPro" id="IPR039430">
    <property type="entry name" value="Thymidylate_kin-like_dom"/>
</dbReference>
<evidence type="ECO:0000256" key="10">
    <source>
        <dbReference type="ARBA" id="ARBA00057735"/>
    </source>
</evidence>
<dbReference type="HAMAP" id="MF_00165">
    <property type="entry name" value="Thymidylate_kinase"/>
    <property type="match status" value="1"/>
</dbReference>
<dbReference type="GO" id="GO:0004798">
    <property type="term" value="F:dTMP kinase activity"/>
    <property type="evidence" value="ECO:0007669"/>
    <property type="project" value="UniProtKB-UniRule"/>
</dbReference>
<evidence type="ECO:0000256" key="7">
    <source>
        <dbReference type="ARBA" id="ARBA00022777"/>
    </source>
</evidence>